<dbReference type="AlphaFoldDB" id="A0A7C2C0G6"/>
<keyword evidence="1" id="KW-1133">Transmembrane helix</keyword>
<organism evidence="2">
    <name type="scientific">Thermus islandicus</name>
    <dbReference type="NCBI Taxonomy" id="540988"/>
    <lineage>
        <taxon>Bacteria</taxon>
        <taxon>Thermotogati</taxon>
        <taxon>Deinococcota</taxon>
        <taxon>Deinococci</taxon>
        <taxon>Thermales</taxon>
        <taxon>Thermaceae</taxon>
        <taxon>Thermus</taxon>
    </lineage>
</organism>
<protein>
    <submittedName>
        <fullName evidence="2">Uncharacterized protein</fullName>
    </submittedName>
</protein>
<reference evidence="2" key="1">
    <citation type="journal article" date="2020" name="mSystems">
        <title>Genome- and Community-Level Interaction Insights into Carbon Utilization and Element Cycling Functions of Hydrothermarchaeota in Hydrothermal Sediment.</title>
        <authorList>
            <person name="Zhou Z."/>
            <person name="Liu Y."/>
            <person name="Xu W."/>
            <person name="Pan J."/>
            <person name="Luo Z.H."/>
            <person name="Li M."/>
        </authorList>
    </citation>
    <scope>NUCLEOTIDE SEQUENCE [LARGE SCALE GENOMIC DNA]</scope>
    <source>
        <strain evidence="2">SpSt-246</strain>
    </source>
</reference>
<keyword evidence="1" id="KW-0812">Transmembrane</keyword>
<feature type="transmembrane region" description="Helical" evidence="1">
    <location>
        <begin position="12"/>
        <end position="42"/>
    </location>
</feature>
<accession>A0A7C2C0G6</accession>
<feature type="transmembrane region" description="Helical" evidence="1">
    <location>
        <begin position="94"/>
        <end position="111"/>
    </location>
</feature>
<evidence type="ECO:0000256" key="1">
    <source>
        <dbReference type="SAM" id="Phobius"/>
    </source>
</evidence>
<keyword evidence="1" id="KW-0472">Membrane</keyword>
<comment type="caution">
    <text evidence="2">The sequence shown here is derived from an EMBL/GenBank/DDBJ whole genome shotgun (WGS) entry which is preliminary data.</text>
</comment>
<gene>
    <name evidence="2" type="ORF">ENP73_05045</name>
</gene>
<dbReference type="EMBL" id="DSKL01000201">
    <property type="protein sequence ID" value="HEH82356.1"/>
    <property type="molecule type" value="Genomic_DNA"/>
</dbReference>
<sequence>MKANPYKGRVEAALAALAYAGYLVMVVLDAPTLPVALGLALLPPLRLLPERMLLGIGFGVGWFVGGLALHPFTLVGLVLAAQLLALAADRGERWGWLIGMTVGYGAGIWVSR</sequence>
<name>A0A7C2C0G6_9DEIN</name>
<evidence type="ECO:0000313" key="2">
    <source>
        <dbReference type="EMBL" id="HEH82356.1"/>
    </source>
</evidence>
<proteinExistence type="predicted"/>
<feature type="transmembrane region" description="Helical" evidence="1">
    <location>
        <begin position="62"/>
        <end position="87"/>
    </location>
</feature>